<organism evidence="3 4">
    <name type="scientific">Ectopseudomonas mendocina</name>
    <name type="common">Pseudomonas mendocina</name>
    <dbReference type="NCBI Taxonomy" id="300"/>
    <lineage>
        <taxon>Bacteria</taxon>
        <taxon>Pseudomonadati</taxon>
        <taxon>Pseudomonadota</taxon>
        <taxon>Gammaproteobacteria</taxon>
        <taxon>Pseudomonadales</taxon>
        <taxon>Pseudomonadaceae</taxon>
        <taxon>Ectopseudomonas</taxon>
    </lineage>
</organism>
<keyword evidence="1" id="KW-1133">Transmembrane helix</keyword>
<evidence type="ECO:0000256" key="1">
    <source>
        <dbReference type="SAM" id="Phobius"/>
    </source>
</evidence>
<keyword evidence="1" id="KW-0812">Transmembrane</keyword>
<dbReference type="PANTHER" id="PTHR43685">
    <property type="entry name" value="GLYCOSYLTRANSFERASE"/>
    <property type="match status" value="1"/>
</dbReference>
<dbReference type="SUPFAM" id="SSF53448">
    <property type="entry name" value="Nucleotide-diphospho-sugar transferases"/>
    <property type="match status" value="1"/>
</dbReference>
<proteinExistence type="predicted"/>
<dbReference type="AlphaFoldDB" id="A0A2R3QU00"/>
<dbReference type="Pfam" id="PF00535">
    <property type="entry name" value="Glycos_transf_2"/>
    <property type="match status" value="1"/>
</dbReference>
<accession>A0A2R3QU00</accession>
<dbReference type="InterPro" id="IPR029044">
    <property type="entry name" value="Nucleotide-diphossugar_trans"/>
</dbReference>
<protein>
    <recommendedName>
        <fullName evidence="2">Glycosyltransferase 2-like domain-containing protein</fullName>
    </recommendedName>
</protein>
<dbReference type="CDD" id="cd00761">
    <property type="entry name" value="Glyco_tranf_GTA_type"/>
    <property type="match status" value="1"/>
</dbReference>
<gene>
    <name evidence="3" type="ORF">C7A17_21540</name>
</gene>
<evidence type="ECO:0000313" key="3">
    <source>
        <dbReference type="EMBL" id="AVO55237.1"/>
    </source>
</evidence>
<evidence type="ECO:0000313" key="4">
    <source>
        <dbReference type="Proteomes" id="UP000238327"/>
    </source>
</evidence>
<feature type="domain" description="Glycosyltransferase 2-like" evidence="2">
    <location>
        <begin position="31"/>
        <end position="124"/>
    </location>
</feature>
<dbReference type="EMBL" id="CP027657">
    <property type="protein sequence ID" value="AVO55237.1"/>
    <property type="molecule type" value="Genomic_DNA"/>
</dbReference>
<dbReference type="Gene3D" id="3.90.550.10">
    <property type="entry name" value="Spore Coat Polysaccharide Biosynthesis Protein SpsA, Chain A"/>
    <property type="match status" value="1"/>
</dbReference>
<name>A0A2R3QU00_ECTME</name>
<dbReference type="PANTHER" id="PTHR43685:SF2">
    <property type="entry name" value="GLYCOSYLTRANSFERASE 2-LIKE DOMAIN-CONTAINING PROTEIN"/>
    <property type="match status" value="1"/>
</dbReference>
<evidence type="ECO:0000259" key="2">
    <source>
        <dbReference type="Pfam" id="PF00535"/>
    </source>
</evidence>
<dbReference type="Proteomes" id="UP000238327">
    <property type="component" value="Chromosome"/>
</dbReference>
<dbReference type="InterPro" id="IPR050834">
    <property type="entry name" value="Glycosyltransf_2"/>
</dbReference>
<feature type="transmembrane region" description="Helical" evidence="1">
    <location>
        <begin position="368"/>
        <end position="393"/>
    </location>
</feature>
<dbReference type="InterPro" id="IPR001173">
    <property type="entry name" value="Glyco_trans_2-like"/>
</dbReference>
<sequence>MFSFLQELVGGDWLERLFVYLEERGVKVKYSIILPSYNGGEYLKSCVSSIISQDYENYELIISDDHSVDSTVSYLQTISSNSKIRIISPSERLSMAEHWEWALSHAAGEWLIFVGQDDALQPYFFSLAENLTNFASDQGIRSIMSERAYFFWDGCQVIYGDVSVSYIASPKVRVLNSALESAKALLGVVDYFELPQMYTTSLFHRDLLEEAKKKQNGKVFSCHPQDANLAAIACSLEPRFLKSYIPLGWVGSSPKSAGMAVAATDDTLEGASVLKELKVDYEEKIKKSKLRYNSRAGDFGLSDLPIYFWQALIETSSLRSQWINKVLNSRVFGMIFFSLLLIRTWRPKSKKKKMLAGIIYANGLNPKALIPVCILMVFLVLICKGGFLVYRVFRKLCSILFGRKVVSLRINRSEFPDILPEDASKKVSKIISPYLRYLNV</sequence>
<reference evidence="3 4" key="1">
    <citation type="submission" date="2018-03" db="EMBL/GenBank/DDBJ databases">
        <title>Complete genome sequence and methylome analysis of Pseudomonas mendocina NEB 698.</title>
        <authorList>
            <person name="Morgan R.D."/>
        </authorList>
    </citation>
    <scope>NUCLEOTIDE SEQUENCE [LARGE SCALE GENOMIC DNA]</scope>
    <source>
        <strain evidence="3 4">NEB698</strain>
    </source>
</reference>
<keyword evidence="1" id="KW-0472">Membrane</keyword>